<keyword evidence="2" id="KW-1185">Reference proteome</keyword>
<dbReference type="Proteomes" id="UP000249661">
    <property type="component" value="Unassembled WGS sequence"/>
</dbReference>
<name>A0ACD1HEL6_9EURO</name>
<gene>
    <name evidence="1" type="ORF">BO66DRAFT_41111</name>
</gene>
<reference evidence="1" key="1">
    <citation type="submission" date="2018-02" db="EMBL/GenBank/DDBJ databases">
        <title>The genomes of Aspergillus section Nigri reveals drivers in fungal speciation.</title>
        <authorList>
            <consortium name="DOE Joint Genome Institute"/>
            <person name="Vesth T.C."/>
            <person name="Nybo J."/>
            <person name="Theobald S."/>
            <person name="Brandl J."/>
            <person name="Frisvad J.C."/>
            <person name="Nielsen K.F."/>
            <person name="Lyhne E.K."/>
            <person name="Kogle M.E."/>
            <person name="Kuo A."/>
            <person name="Riley R."/>
            <person name="Clum A."/>
            <person name="Nolan M."/>
            <person name="Lipzen A."/>
            <person name="Salamov A."/>
            <person name="Henrissat B."/>
            <person name="Wiebenga A."/>
            <person name="De vries R.P."/>
            <person name="Grigoriev I.V."/>
            <person name="Mortensen U.H."/>
            <person name="Andersen M.R."/>
            <person name="Baker S.E."/>
        </authorList>
    </citation>
    <scope>NUCLEOTIDE SEQUENCE</scope>
    <source>
        <strain evidence="1">CBS 121060</strain>
    </source>
</reference>
<accession>A0ACD1HEL6</accession>
<protein>
    <submittedName>
        <fullName evidence="1">Uncharacterized protein</fullName>
    </submittedName>
</protein>
<evidence type="ECO:0000313" key="1">
    <source>
        <dbReference type="EMBL" id="RAH72231.1"/>
    </source>
</evidence>
<proteinExistence type="predicted"/>
<organism evidence="1 2">
    <name type="scientific">Aspergillus aculeatinus CBS 121060</name>
    <dbReference type="NCBI Taxonomy" id="1448322"/>
    <lineage>
        <taxon>Eukaryota</taxon>
        <taxon>Fungi</taxon>
        <taxon>Dikarya</taxon>
        <taxon>Ascomycota</taxon>
        <taxon>Pezizomycotina</taxon>
        <taxon>Eurotiomycetes</taxon>
        <taxon>Eurotiomycetidae</taxon>
        <taxon>Eurotiales</taxon>
        <taxon>Aspergillaceae</taxon>
        <taxon>Aspergillus</taxon>
        <taxon>Aspergillus subgen. Circumdati</taxon>
    </lineage>
</organism>
<evidence type="ECO:0000313" key="2">
    <source>
        <dbReference type="Proteomes" id="UP000249661"/>
    </source>
</evidence>
<sequence length="70" mass="7620">MNEGGIDATAFVLLSNCVSLASCVSYSGKGSTGRRLQGRGHCGCTRHERAVTGLARLERRMAKYYPRREG</sequence>
<dbReference type="EMBL" id="KZ824945">
    <property type="protein sequence ID" value="RAH72231.1"/>
    <property type="molecule type" value="Genomic_DNA"/>
</dbReference>